<keyword evidence="2" id="KW-1185">Reference proteome</keyword>
<dbReference type="InterPro" id="IPR042228">
    <property type="entry name" value="Dynein_linker_3"/>
</dbReference>
<evidence type="ECO:0000313" key="1">
    <source>
        <dbReference type="EMBL" id="KAK1116859.1"/>
    </source>
</evidence>
<evidence type="ECO:0000313" key="2">
    <source>
        <dbReference type="Proteomes" id="UP001177670"/>
    </source>
</evidence>
<dbReference type="GO" id="GO:0030286">
    <property type="term" value="C:dynein complex"/>
    <property type="evidence" value="ECO:0007669"/>
    <property type="project" value="InterPro"/>
</dbReference>
<sequence length="154" mass="18235">MISTEDEEVKLIERISTAAARGQVEKWLIELETIMRKSIRKEVMLAIQAYPIKLRKVWVLEWPGQTILCVGKMYWTLRIEESMLFDVEGLKKYLEQCQTELNDIISLIRGKLSKQNRITLGDYRIFNLFSINDQLYLRTRLIFNSFRETNGLFP</sequence>
<name>A0AA40KDZ9_9HYME</name>
<organism evidence="1 2">
    <name type="scientific">Melipona bicolor</name>
    <dbReference type="NCBI Taxonomy" id="60889"/>
    <lineage>
        <taxon>Eukaryota</taxon>
        <taxon>Metazoa</taxon>
        <taxon>Ecdysozoa</taxon>
        <taxon>Arthropoda</taxon>
        <taxon>Hexapoda</taxon>
        <taxon>Insecta</taxon>
        <taxon>Pterygota</taxon>
        <taxon>Neoptera</taxon>
        <taxon>Endopterygota</taxon>
        <taxon>Hymenoptera</taxon>
        <taxon>Apocrita</taxon>
        <taxon>Aculeata</taxon>
        <taxon>Apoidea</taxon>
        <taxon>Anthophila</taxon>
        <taxon>Apidae</taxon>
        <taxon>Melipona</taxon>
    </lineage>
</organism>
<comment type="caution">
    <text evidence="1">The sequence shown here is derived from an EMBL/GenBank/DDBJ whole genome shotgun (WGS) entry which is preliminary data.</text>
</comment>
<dbReference type="AlphaFoldDB" id="A0AA40KDZ9"/>
<reference evidence="1" key="1">
    <citation type="submission" date="2021-10" db="EMBL/GenBank/DDBJ databases">
        <title>Melipona bicolor Genome sequencing and assembly.</title>
        <authorList>
            <person name="Araujo N.S."/>
            <person name="Arias M.C."/>
        </authorList>
    </citation>
    <scope>NUCLEOTIDE SEQUENCE</scope>
    <source>
        <strain evidence="1">USP_2M_L1-L4_2017</strain>
        <tissue evidence="1">Whole body</tissue>
    </source>
</reference>
<dbReference type="GO" id="GO:0007018">
    <property type="term" value="P:microtubule-based movement"/>
    <property type="evidence" value="ECO:0007669"/>
    <property type="project" value="InterPro"/>
</dbReference>
<dbReference type="PANTHER" id="PTHR22878">
    <property type="entry name" value="DYNEIN HEAVY CHAIN 6, AXONEMAL-LIKE-RELATED"/>
    <property type="match status" value="1"/>
</dbReference>
<protein>
    <submittedName>
        <fullName evidence="1">Uncharacterized protein</fullName>
    </submittedName>
</protein>
<dbReference type="Gene3D" id="3.20.180.20">
    <property type="entry name" value="Dynein heavy chain, N-terminal domain 2"/>
    <property type="match status" value="1"/>
</dbReference>
<dbReference type="GO" id="GO:0045505">
    <property type="term" value="F:dynein intermediate chain binding"/>
    <property type="evidence" value="ECO:0007669"/>
    <property type="project" value="InterPro"/>
</dbReference>
<dbReference type="InterPro" id="IPR026983">
    <property type="entry name" value="DHC"/>
</dbReference>
<dbReference type="GO" id="GO:0051959">
    <property type="term" value="F:dynein light intermediate chain binding"/>
    <property type="evidence" value="ECO:0007669"/>
    <property type="project" value="InterPro"/>
</dbReference>
<accession>A0AA40KDZ9</accession>
<proteinExistence type="predicted"/>
<dbReference type="PANTHER" id="PTHR22878:SF70">
    <property type="entry name" value="DYNEIN HEAVY CHAIN 2, AXONEMAL"/>
    <property type="match status" value="1"/>
</dbReference>
<dbReference type="Proteomes" id="UP001177670">
    <property type="component" value="Unassembled WGS sequence"/>
</dbReference>
<gene>
    <name evidence="1" type="ORF">K0M31_018020</name>
</gene>
<dbReference type="EMBL" id="JAHYIQ010000061">
    <property type="protein sequence ID" value="KAK1116859.1"/>
    <property type="molecule type" value="Genomic_DNA"/>
</dbReference>
<dbReference type="Gene3D" id="1.20.58.1120">
    <property type="match status" value="1"/>
</dbReference>